<sequence length="213" mass="23222">MSRLVVHKESLPAQVGIKRRRAPAAAPTASSPTSSAVEGENGDVKPPPPPATEGVCDNTVDSSRRETVETNTGEADRAHPVGAVPEDEEEVEESSDDEDMAELERERRRIEQLRQEKQRAKDEKIGGTAASASAAPPHATGPGNHAPKTSGSSSGGVSSYNHDVLFRRREWREQNLVTTTDGAKRNKKAKWEAVQNNAQHSAAFRHFMKSHFR</sequence>
<gene>
    <name evidence="2" type="ORF">Tco025E_08604</name>
</gene>
<dbReference type="OrthoDB" id="273313at2759"/>
<feature type="compositionally biased region" description="Basic and acidic residues" evidence="1">
    <location>
        <begin position="1"/>
        <end position="10"/>
    </location>
</feature>
<dbReference type="RefSeq" id="XP_029224421.1">
    <property type="nucleotide sequence ID" value="XM_029375449.1"/>
</dbReference>
<feature type="compositionally biased region" description="Basic and acidic residues" evidence="1">
    <location>
        <begin position="102"/>
        <end position="125"/>
    </location>
</feature>
<feature type="compositionally biased region" description="Low complexity" evidence="1">
    <location>
        <begin position="126"/>
        <end position="143"/>
    </location>
</feature>
<keyword evidence="3" id="KW-1185">Reference proteome</keyword>
<name>A0A3R7LQ81_9TRYP</name>
<dbReference type="GeneID" id="40322215"/>
<dbReference type="EMBL" id="MKKU01000832">
    <property type="protein sequence ID" value="RNF01309.1"/>
    <property type="molecule type" value="Genomic_DNA"/>
</dbReference>
<feature type="compositionally biased region" description="Basic and acidic residues" evidence="1">
    <location>
        <begin position="62"/>
        <end position="79"/>
    </location>
</feature>
<dbReference type="AlphaFoldDB" id="A0A3R7LQ81"/>
<proteinExistence type="predicted"/>
<feature type="compositionally biased region" description="Low complexity" evidence="1">
    <location>
        <begin position="150"/>
        <end position="159"/>
    </location>
</feature>
<feature type="region of interest" description="Disordered" evidence="1">
    <location>
        <begin position="1"/>
        <end position="161"/>
    </location>
</feature>
<evidence type="ECO:0000256" key="1">
    <source>
        <dbReference type="SAM" id="MobiDB-lite"/>
    </source>
</evidence>
<evidence type="ECO:0000313" key="2">
    <source>
        <dbReference type="EMBL" id="RNF01309.1"/>
    </source>
</evidence>
<comment type="caution">
    <text evidence="2">The sequence shown here is derived from an EMBL/GenBank/DDBJ whole genome shotgun (WGS) entry which is preliminary data.</text>
</comment>
<reference evidence="2 3" key="1">
    <citation type="journal article" date="2018" name="BMC Genomics">
        <title>Genomic comparison of Trypanosoma conorhini and Trypanosoma rangeli to Trypanosoma cruzi strains of high and low virulence.</title>
        <authorList>
            <person name="Bradwell K.R."/>
            <person name="Koparde V.N."/>
            <person name="Matveyev A.V."/>
            <person name="Serrano M.G."/>
            <person name="Alves J.M."/>
            <person name="Parikh H."/>
            <person name="Huang B."/>
            <person name="Lee V."/>
            <person name="Espinosa-Alvarez O."/>
            <person name="Ortiz P.A."/>
            <person name="Costa-Martins A.G."/>
            <person name="Teixeira M.M."/>
            <person name="Buck G.A."/>
        </authorList>
    </citation>
    <scope>NUCLEOTIDE SEQUENCE [LARGE SCALE GENOMIC DNA]</scope>
    <source>
        <strain evidence="2 3">025E</strain>
    </source>
</reference>
<accession>A0A3R7LQ81</accession>
<organism evidence="2 3">
    <name type="scientific">Trypanosoma conorhini</name>
    <dbReference type="NCBI Taxonomy" id="83891"/>
    <lineage>
        <taxon>Eukaryota</taxon>
        <taxon>Discoba</taxon>
        <taxon>Euglenozoa</taxon>
        <taxon>Kinetoplastea</taxon>
        <taxon>Metakinetoplastina</taxon>
        <taxon>Trypanosomatida</taxon>
        <taxon>Trypanosomatidae</taxon>
        <taxon>Trypanosoma</taxon>
    </lineage>
</organism>
<feature type="compositionally biased region" description="Acidic residues" evidence="1">
    <location>
        <begin position="85"/>
        <end position="101"/>
    </location>
</feature>
<evidence type="ECO:0000313" key="3">
    <source>
        <dbReference type="Proteomes" id="UP000284403"/>
    </source>
</evidence>
<dbReference type="Proteomes" id="UP000284403">
    <property type="component" value="Unassembled WGS sequence"/>
</dbReference>
<feature type="compositionally biased region" description="Low complexity" evidence="1">
    <location>
        <begin position="23"/>
        <end position="36"/>
    </location>
</feature>
<protein>
    <submittedName>
        <fullName evidence="2">Uncharacterized protein</fullName>
    </submittedName>
</protein>